<dbReference type="CDD" id="cd08267">
    <property type="entry name" value="MDR1"/>
    <property type="match status" value="1"/>
</dbReference>
<comment type="caution">
    <text evidence="2">The sequence shown here is derived from an EMBL/GenBank/DDBJ whole genome shotgun (WGS) entry which is preliminary data.</text>
</comment>
<dbReference type="Proteomes" id="UP000480246">
    <property type="component" value="Unassembled WGS sequence"/>
</dbReference>
<dbReference type="Gene3D" id="3.90.180.10">
    <property type="entry name" value="Medium-chain alcohol dehydrogenases, catalytic domain"/>
    <property type="match status" value="1"/>
</dbReference>
<dbReference type="RefSeq" id="WP_153404908.1">
    <property type="nucleotide sequence ID" value="NZ_ML762434.1"/>
</dbReference>
<reference evidence="2 3" key="1">
    <citation type="submission" date="2019-10" db="EMBL/GenBank/DDBJ databases">
        <title>Gracilibacillus sp. nov. isolated from rice seeds.</title>
        <authorList>
            <person name="He S."/>
        </authorList>
    </citation>
    <scope>NUCLEOTIDE SEQUENCE [LARGE SCALE GENOMIC DNA]</scope>
    <source>
        <strain evidence="2 3">TD8</strain>
    </source>
</reference>
<dbReference type="Gene3D" id="3.40.50.720">
    <property type="entry name" value="NAD(P)-binding Rossmann-like Domain"/>
    <property type="match status" value="1"/>
</dbReference>
<gene>
    <name evidence="2" type="ORF">F9U64_14345</name>
</gene>
<dbReference type="SUPFAM" id="SSF51735">
    <property type="entry name" value="NAD(P)-binding Rossmann-fold domains"/>
    <property type="match status" value="1"/>
</dbReference>
<accession>A0A7C8KY79</accession>
<proteinExistence type="predicted"/>
<dbReference type="EMBL" id="WEID01000071">
    <property type="protein sequence ID" value="KAB8130300.1"/>
    <property type="molecule type" value="Genomic_DNA"/>
</dbReference>
<dbReference type="SMART" id="SM00829">
    <property type="entry name" value="PKS_ER"/>
    <property type="match status" value="1"/>
</dbReference>
<dbReference type="PANTHER" id="PTHR11695">
    <property type="entry name" value="ALCOHOL DEHYDROGENASE RELATED"/>
    <property type="match status" value="1"/>
</dbReference>
<dbReference type="InterPro" id="IPR050700">
    <property type="entry name" value="YIM1/Zinc_Alcohol_DH_Fams"/>
</dbReference>
<dbReference type="PROSITE" id="PS01162">
    <property type="entry name" value="QOR_ZETA_CRYSTAL"/>
    <property type="match status" value="1"/>
</dbReference>
<keyword evidence="3" id="KW-1185">Reference proteome</keyword>
<dbReference type="InterPro" id="IPR020843">
    <property type="entry name" value="ER"/>
</dbReference>
<dbReference type="GO" id="GO:0008270">
    <property type="term" value="F:zinc ion binding"/>
    <property type="evidence" value="ECO:0007669"/>
    <property type="project" value="InterPro"/>
</dbReference>
<dbReference type="OrthoDB" id="9792162at2"/>
<evidence type="ECO:0000259" key="1">
    <source>
        <dbReference type="SMART" id="SM00829"/>
    </source>
</evidence>
<dbReference type="InterPro" id="IPR036291">
    <property type="entry name" value="NAD(P)-bd_dom_sf"/>
</dbReference>
<dbReference type="InterPro" id="IPR002364">
    <property type="entry name" value="Quin_OxRdtase/zeta-crystal_CS"/>
</dbReference>
<feature type="domain" description="Enoyl reductase (ER)" evidence="1">
    <location>
        <begin position="10"/>
        <end position="320"/>
    </location>
</feature>
<protein>
    <submittedName>
        <fullName evidence="2">NAD(P)-dependent alcohol dehydrogenase</fullName>
    </submittedName>
</protein>
<organism evidence="2 3">
    <name type="scientific">Gracilibacillus oryzae</name>
    <dbReference type="NCBI Taxonomy" id="1672701"/>
    <lineage>
        <taxon>Bacteria</taxon>
        <taxon>Bacillati</taxon>
        <taxon>Bacillota</taxon>
        <taxon>Bacilli</taxon>
        <taxon>Bacillales</taxon>
        <taxon>Bacillaceae</taxon>
        <taxon>Gracilibacillus</taxon>
    </lineage>
</organism>
<dbReference type="InterPro" id="IPR011032">
    <property type="entry name" value="GroES-like_sf"/>
</dbReference>
<dbReference type="GO" id="GO:0016491">
    <property type="term" value="F:oxidoreductase activity"/>
    <property type="evidence" value="ECO:0007669"/>
    <property type="project" value="InterPro"/>
</dbReference>
<evidence type="ECO:0000313" key="3">
    <source>
        <dbReference type="Proteomes" id="UP000480246"/>
    </source>
</evidence>
<dbReference type="Pfam" id="PF13602">
    <property type="entry name" value="ADH_zinc_N_2"/>
    <property type="match status" value="1"/>
</dbReference>
<name>A0A7C8KY79_9BACI</name>
<dbReference type="SUPFAM" id="SSF50129">
    <property type="entry name" value="GroES-like"/>
    <property type="match status" value="1"/>
</dbReference>
<dbReference type="Pfam" id="PF08240">
    <property type="entry name" value="ADH_N"/>
    <property type="match status" value="1"/>
</dbReference>
<sequence>MKAIVSERYGTPDVLRLSEVAAPVPEENQVLVKVLASSLNYGNLVLLTGKPLPARLAFGLRKPKYQIPGGDMAGIIEAVGEKVTKFQVGDEVYGDLSSNGWGALAEYVVTAEESLALKPGNLSFAEAAAVPMAATTALQALKNKGKVRAGQEVLIQGASGGVGTFAIQIAKAVGAKVTAVVSTRNAELASSLGADHVIDYQKGNLENHQQTYDLILGVNGSHSLSTYKQKLKKNGLFVLVGGPSDQLYQFMLLGPWISMFGNKKFSSFMQKANQQDLVLVNEFIEAGKVRPVIDKTYPLHEVPAAFTYFQKGRAQGKVVITI</sequence>
<dbReference type="PANTHER" id="PTHR11695:SF648">
    <property type="entry name" value="ZINC-BINDING OXIDOREDUCTASE"/>
    <property type="match status" value="1"/>
</dbReference>
<dbReference type="AlphaFoldDB" id="A0A7C8KY79"/>
<evidence type="ECO:0000313" key="2">
    <source>
        <dbReference type="EMBL" id="KAB8130300.1"/>
    </source>
</evidence>
<dbReference type="InterPro" id="IPR013154">
    <property type="entry name" value="ADH-like_N"/>
</dbReference>